<evidence type="ECO:0000256" key="13">
    <source>
        <dbReference type="PIRSR" id="PIRSR001529-1"/>
    </source>
</evidence>
<keyword evidence="6 12" id="KW-0547">Nucleotide-binding</keyword>
<dbReference type="InterPro" id="IPR042103">
    <property type="entry name" value="SerRS_1_N_sf"/>
</dbReference>
<evidence type="ECO:0000256" key="15">
    <source>
        <dbReference type="SAM" id="Coils"/>
    </source>
</evidence>
<dbReference type="Proteomes" id="UP000672934">
    <property type="component" value="Unassembled WGS sequence"/>
</dbReference>
<evidence type="ECO:0000256" key="10">
    <source>
        <dbReference type="ARBA" id="ARBA00047929"/>
    </source>
</evidence>
<comment type="subcellular location">
    <subcellularLocation>
        <location evidence="1 12">Cytoplasm</location>
    </subcellularLocation>
</comment>
<comment type="caution">
    <text evidence="12">Lacks conserved residue(s) required for the propagation of feature annotation.</text>
</comment>
<evidence type="ECO:0000256" key="7">
    <source>
        <dbReference type="ARBA" id="ARBA00022840"/>
    </source>
</evidence>
<evidence type="ECO:0000256" key="1">
    <source>
        <dbReference type="ARBA" id="ARBA00004496"/>
    </source>
</evidence>
<comment type="catalytic activity">
    <reaction evidence="10 12">
        <text>tRNA(Sec) + L-serine + ATP = L-seryl-tRNA(Sec) + AMP + diphosphate + H(+)</text>
        <dbReference type="Rhea" id="RHEA:42580"/>
        <dbReference type="Rhea" id="RHEA-COMP:9742"/>
        <dbReference type="Rhea" id="RHEA-COMP:10128"/>
        <dbReference type="ChEBI" id="CHEBI:15378"/>
        <dbReference type="ChEBI" id="CHEBI:30616"/>
        <dbReference type="ChEBI" id="CHEBI:33019"/>
        <dbReference type="ChEBI" id="CHEBI:33384"/>
        <dbReference type="ChEBI" id="CHEBI:78442"/>
        <dbReference type="ChEBI" id="CHEBI:78533"/>
        <dbReference type="ChEBI" id="CHEBI:456215"/>
        <dbReference type="EC" id="6.1.1.11"/>
    </reaction>
</comment>
<dbReference type="InterPro" id="IPR006195">
    <property type="entry name" value="aa-tRNA-synth_II"/>
</dbReference>
<evidence type="ECO:0000313" key="17">
    <source>
        <dbReference type="EMBL" id="CAG2140273.1"/>
    </source>
</evidence>
<dbReference type="GO" id="GO:0005737">
    <property type="term" value="C:cytoplasm"/>
    <property type="evidence" value="ECO:0007669"/>
    <property type="project" value="UniProtKB-SubCell"/>
</dbReference>
<evidence type="ECO:0000256" key="12">
    <source>
        <dbReference type="HAMAP-Rule" id="MF_00176"/>
    </source>
</evidence>
<reference evidence="17" key="1">
    <citation type="submission" date="2021-03" db="EMBL/GenBank/DDBJ databases">
        <authorList>
            <person name="Peeters C."/>
        </authorList>
    </citation>
    <scope>NUCLEOTIDE SEQUENCE</scope>
    <source>
        <strain evidence="17">LMG 31506</strain>
    </source>
</reference>
<dbReference type="GO" id="GO:0004828">
    <property type="term" value="F:serine-tRNA ligase activity"/>
    <property type="evidence" value="ECO:0007669"/>
    <property type="project" value="UniProtKB-UniRule"/>
</dbReference>
<dbReference type="Pfam" id="PF02403">
    <property type="entry name" value="Seryl_tRNA_N"/>
    <property type="match status" value="1"/>
</dbReference>
<comment type="domain">
    <text evidence="12">Consists of two distinct domains, a catalytic core and a N-terminal extension that is involved in tRNA binding.</text>
</comment>
<feature type="domain" description="Aminoacyl-transfer RNA synthetases class-II family profile" evidence="16">
    <location>
        <begin position="149"/>
        <end position="428"/>
    </location>
</feature>
<keyword evidence="8 12" id="KW-0648">Protein biosynthesis</keyword>
<dbReference type="InterPro" id="IPR002317">
    <property type="entry name" value="Ser-tRNA-ligase_type_1"/>
</dbReference>
<dbReference type="PANTHER" id="PTHR43697:SF1">
    <property type="entry name" value="SERINE--TRNA LIGASE"/>
    <property type="match status" value="1"/>
</dbReference>
<evidence type="ECO:0000256" key="11">
    <source>
        <dbReference type="ARBA" id="ARBA00048823"/>
    </source>
</evidence>
<dbReference type="PRINTS" id="PR00981">
    <property type="entry name" value="TRNASYNTHSER"/>
</dbReference>
<dbReference type="SUPFAM" id="SSF55681">
    <property type="entry name" value="Class II aaRS and biotin synthetases"/>
    <property type="match status" value="1"/>
</dbReference>
<evidence type="ECO:0000256" key="4">
    <source>
        <dbReference type="ARBA" id="ARBA00022490"/>
    </source>
</evidence>
<feature type="binding site" evidence="12 13">
    <location>
        <position position="304"/>
    </location>
    <ligand>
        <name>L-serine</name>
        <dbReference type="ChEBI" id="CHEBI:33384"/>
    </ligand>
</feature>
<comment type="pathway">
    <text evidence="2 12">Aminoacyl-tRNA biosynthesis; selenocysteinyl-tRNA(Sec) biosynthesis; L-seryl-tRNA(Sec) from L-serine and tRNA(Sec): step 1/1.</text>
</comment>
<dbReference type="PIRSF" id="PIRSF001529">
    <property type="entry name" value="Ser-tRNA-synth_IIa"/>
    <property type="match status" value="1"/>
</dbReference>
<dbReference type="HAMAP" id="MF_00176">
    <property type="entry name" value="Ser_tRNA_synth_type1"/>
    <property type="match status" value="1"/>
</dbReference>
<dbReference type="Gene3D" id="3.30.930.10">
    <property type="entry name" value="Bira Bifunctional Protein, Domain 2"/>
    <property type="match status" value="1"/>
</dbReference>
<dbReference type="PANTHER" id="PTHR43697">
    <property type="entry name" value="SERYL-TRNA SYNTHETASE"/>
    <property type="match status" value="1"/>
</dbReference>
<feature type="binding site" evidence="12 14">
    <location>
        <begin position="368"/>
        <end position="371"/>
    </location>
    <ligand>
        <name>ATP</name>
        <dbReference type="ChEBI" id="CHEBI:30616"/>
    </ligand>
</feature>
<dbReference type="GO" id="GO:0006434">
    <property type="term" value="P:seryl-tRNA aminoacylation"/>
    <property type="evidence" value="ECO:0007669"/>
    <property type="project" value="UniProtKB-UniRule"/>
</dbReference>
<comment type="catalytic activity">
    <reaction evidence="11 12">
        <text>tRNA(Ser) + L-serine + ATP = L-seryl-tRNA(Ser) + AMP + diphosphate + H(+)</text>
        <dbReference type="Rhea" id="RHEA:12292"/>
        <dbReference type="Rhea" id="RHEA-COMP:9669"/>
        <dbReference type="Rhea" id="RHEA-COMP:9703"/>
        <dbReference type="ChEBI" id="CHEBI:15378"/>
        <dbReference type="ChEBI" id="CHEBI:30616"/>
        <dbReference type="ChEBI" id="CHEBI:33019"/>
        <dbReference type="ChEBI" id="CHEBI:33384"/>
        <dbReference type="ChEBI" id="CHEBI:78442"/>
        <dbReference type="ChEBI" id="CHEBI:78533"/>
        <dbReference type="ChEBI" id="CHEBI:456215"/>
        <dbReference type="EC" id="6.1.1.11"/>
    </reaction>
</comment>
<feature type="binding site" evidence="12">
    <location>
        <begin position="250"/>
        <end position="252"/>
    </location>
    <ligand>
        <name>L-serine</name>
        <dbReference type="ChEBI" id="CHEBI:33384"/>
    </ligand>
</feature>
<dbReference type="EC" id="6.1.1.11" evidence="12"/>
<dbReference type="InterPro" id="IPR015866">
    <property type="entry name" value="Ser-tRNA-synth_1_N"/>
</dbReference>
<dbReference type="InterPro" id="IPR010978">
    <property type="entry name" value="tRNA-bd_arm"/>
</dbReference>
<feature type="binding site" evidence="12">
    <location>
        <position position="403"/>
    </location>
    <ligand>
        <name>L-serine</name>
        <dbReference type="ChEBI" id="CHEBI:33384"/>
    </ligand>
</feature>
<comment type="similarity">
    <text evidence="3 12">Belongs to the class-II aminoacyl-tRNA synthetase family. Type-1 seryl-tRNA synthetase subfamily.</text>
</comment>
<evidence type="ECO:0000256" key="6">
    <source>
        <dbReference type="ARBA" id="ARBA00022741"/>
    </source>
</evidence>
<keyword evidence="4 12" id="KW-0963">Cytoplasm</keyword>
<dbReference type="AlphaFoldDB" id="A0A916ITA0"/>
<feature type="binding site" evidence="13">
    <location>
        <position position="281"/>
    </location>
    <ligand>
        <name>L-serine</name>
        <dbReference type="ChEBI" id="CHEBI:33384"/>
    </ligand>
</feature>
<evidence type="ECO:0000256" key="14">
    <source>
        <dbReference type="PIRSR" id="PIRSR001529-2"/>
    </source>
</evidence>
<dbReference type="CDD" id="cd00770">
    <property type="entry name" value="SerRS_core"/>
    <property type="match status" value="1"/>
</dbReference>
<evidence type="ECO:0000256" key="8">
    <source>
        <dbReference type="ARBA" id="ARBA00022917"/>
    </source>
</evidence>
<dbReference type="GO" id="GO:0005524">
    <property type="term" value="F:ATP binding"/>
    <property type="evidence" value="ECO:0007669"/>
    <property type="project" value="UniProtKB-UniRule"/>
</dbReference>
<dbReference type="GO" id="GO:0016260">
    <property type="term" value="P:selenocysteine biosynthetic process"/>
    <property type="evidence" value="ECO:0007669"/>
    <property type="project" value="UniProtKB-UniRule"/>
</dbReference>
<name>A0A916ITA0_9BURK</name>
<keyword evidence="5 12" id="KW-0436">Ligase</keyword>
<feature type="coiled-coil region" evidence="15">
    <location>
        <begin position="41"/>
        <end position="68"/>
    </location>
</feature>
<dbReference type="Gene3D" id="1.10.287.40">
    <property type="entry name" value="Serine-tRNA synthetase, tRNA binding domain"/>
    <property type="match status" value="1"/>
</dbReference>
<evidence type="ECO:0000256" key="5">
    <source>
        <dbReference type="ARBA" id="ARBA00022598"/>
    </source>
</evidence>
<evidence type="ECO:0000256" key="3">
    <source>
        <dbReference type="ARBA" id="ARBA00010728"/>
    </source>
</evidence>
<sequence>MSPAPHFPHRNMLDTQLFRKDIDAVAQRLATRGFQLDVAAFQALESERKQLQTQTEELQSRRNSLSKQIGMLKGKGEDASAVMAEVGGIGDTLKASAARLEEIQAQLSELMLSIPNLPHESVPVGKDETQNIEVRRVGEPRKFDFEVRDHVDVGEKLGLDFDTAAKVTGSRFSMLRGGLARMNRALVQLMLDTHTQEHGYTEMYVPYIVNAASMRGTGQLPKFEEDLFKVPRKVGGEDGERTENFYLIPTAEVPLTNIVRDAIVAGDKLPLRFVAHTPCFRSEAGSYGKDTRGMIRQHQFDKVELVQVVPAEQSFDALEQLTGHAEAILKKLDLPFRTIVLCTGDMGFGATKTYDLEVWIPAQNTYREISSCSNMGDFQARRMQARYRAGQGKPELVHTLNGSGLAVGRTLVAILENYQNADGSVTVPAALQPYMGGTTRLEPEL</sequence>
<keyword evidence="15" id="KW-0175">Coiled coil</keyword>
<keyword evidence="7 12" id="KW-0067">ATP-binding</keyword>
<feature type="binding site" evidence="13">
    <location>
        <position position="401"/>
    </location>
    <ligand>
        <name>L-serine</name>
        <dbReference type="ChEBI" id="CHEBI:33384"/>
    </ligand>
</feature>
<evidence type="ECO:0000256" key="9">
    <source>
        <dbReference type="ARBA" id="ARBA00023146"/>
    </source>
</evidence>
<evidence type="ECO:0000256" key="2">
    <source>
        <dbReference type="ARBA" id="ARBA00005045"/>
    </source>
</evidence>
<dbReference type="SUPFAM" id="SSF46589">
    <property type="entry name" value="tRNA-binding arm"/>
    <property type="match status" value="1"/>
</dbReference>
<protein>
    <recommendedName>
        <fullName evidence="12">Serine--tRNA ligase</fullName>
        <ecNumber evidence="12">6.1.1.11</ecNumber>
    </recommendedName>
    <alternativeName>
        <fullName evidence="12">Seryl-tRNA synthetase</fullName>
        <shortName evidence="12">SerRS</shortName>
    </alternativeName>
    <alternativeName>
        <fullName evidence="12">Seryl-tRNA(Ser/Sec) synthetase</fullName>
    </alternativeName>
</protein>
<comment type="subunit">
    <text evidence="12">Homodimer. The tRNA molecule binds across the dimer.</text>
</comment>
<dbReference type="Pfam" id="PF00587">
    <property type="entry name" value="tRNA-synt_2b"/>
    <property type="match status" value="1"/>
</dbReference>
<organism evidence="17 18">
    <name type="scientific">Cupriavidus yeoncheonensis</name>
    <dbReference type="NCBI Taxonomy" id="1462994"/>
    <lineage>
        <taxon>Bacteria</taxon>
        <taxon>Pseudomonadati</taxon>
        <taxon>Pseudomonadota</taxon>
        <taxon>Betaproteobacteria</taxon>
        <taxon>Burkholderiales</taxon>
        <taxon>Burkholderiaceae</taxon>
        <taxon>Cupriavidus</taxon>
    </lineage>
</organism>
<proteinExistence type="inferred from homology"/>
<feature type="binding site" evidence="12 14">
    <location>
        <begin position="281"/>
        <end position="283"/>
    </location>
    <ligand>
        <name>ATP</name>
        <dbReference type="ChEBI" id="CHEBI:30616"/>
    </ligand>
</feature>
<dbReference type="InterPro" id="IPR045864">
    <property type="entry name" value="aa-tRNA-synth_II/BPL/LPL"/>
</dbReference>
<dbReference type="EMBL" id="CAJPUY010000007">
    <property type="protein sequence ID" value="CAG2140273.1"/>
    <property type="molecule type" value="Genomic_DNA"/>
</dbReference>
<dbReference type="PROSITE" id="PS50862">
    <property type="entry name" value="AA_TRNA_LIGASE_II"/>
    <property type="match status" value="1"/>
</dbReference>
<evidence type="ECO:0000313" key="18">
    <source>
        <dbReference type="Proteomes" id="UP000672934"/>
    </source>
</evidence>
<dbReference type="InterPro" id="IPR002314">
    <property type="entry name" value="aa-tRNA-synt_IIb"/>
</dbReference>
<keyword evidence="9 12" id="KW-0030">Aminoacyl-tRNA synthetase</keyword>
<comment type="caution">
    <text evidence="17">The sequence shown here is derived from an EMBL/GenBank/DDBJ whole genome shotgun (WGS) entry which is preliminary data.</text>
</comment>
<feature type="binding site" evidence="13">
    <location>
        <position position="250"/>
    </location>
    <ligand>
        <name>L-serine</name>
        <dbReference type="ChEBI" id="CHEBI:33384"/>
    </ligand>
</feature>
<gene>
    <name evidence="12 17" type="primary">serS</name>
    <name evidence="17" type="ORF">LMG31506_02272</name>
</gene>
<dbReference type="InterPro" id="IPR033729">
    <property type="entry name" value="SerRS_core"/>
</dbReference>
<accession>A0A916ITA0</accession>
<evidence type="ECO:0000259" key="16">
    <source>
        <dbReference type="PROSITE" id="PS50862"/>
    </source>
</evidence>
<comment type="function">
    <text evidence="12">Catalyzes the attachment of serine to tRNA(Ser). Is also able to aminoacylate tRNA(Sec) with serine, to form the misacylated tRNA L-seryl-tRNA(Sec), which will be further converted into selenocysteinyl-tRNA(Sec).</text>
</comment>
<dbReference type="NCBIfam" id="TIGR00414">
    <property type="entry name" value="serS"/>
    <property type="match status" value="1"/>
</dbReference>
<keyword evidence="18" id="KW-1185">Reference proteome</keyword>